<feature type="transmembrane region" description="Helical" evidence="1">
    <location>
        <begin position="173"/>
        <end position="197"/>
    </location>
</feature>
<comment type="caution">
    <text evidence="2">The sequence shown here is derived from an EMBL/GenBank/DDBJ whole genome shotgun (WGS) entry which is preliminary data.</text>
</comment>
<keyword evidence="1" id="KW-1133">Transmembrane helix</keyword>
<evidence type="ECO:0000313" key="3">
    <source>
        <dbReference type="Proteomes" id="UP001430374"/>
    </source>
</evidence>
<evidence type="ECO:0008006" key="4">
    <source>
        <dbReference type="Google" id="ProtNLM"/>
    </source>
</evidence>
<feature type="transmembrane region" description="Helical" evidence="1">
    <location>
        <begin position="111"/>
        <end position="128"/>
    </location>
</feature>
<keyword evidence="1" id="KW-0812">Transmembrane</keyword>
<keyword evidence="3" id="KW-1185">Reference proteome</keyword>
<feature type="transmembrane region" description="Helical" evidence="1">
    <location>
        <begin position="134"/>
        <end position="152"/>
    </location>
</feature>
<feature type="transmembrane region" description="Helical" evidence="1">
    <location>
        <begin position="45"/>
        <end position="67"/>
    </location>
</feature>
<sequence length="198" mass="22970">MRLPKRYFLETKLLSYSTLGIIILVILSVWISGTGSHRSLFQNSILSTSILAVAFFLFISLGLYYGLKLKENVGSIVNREKIKSYRISKPKVDNFDFPDISLIGNEGCGEIIISIILWILLSVVLIFLLYFLSVFFWVVILLFAAMLYWIFFRALRLVFKNSKHCRGNLLKSFGFGFFYSFLYISWIYGIIFLVNYLN</sequence>
<dbReference type="Proteomes" id="UP001430374">
    <property type="component" value="Unassembled WGS sequence"/>
</dbReference>
<reference evidence="2" key="1">
    <citation type="submission" date="2021-08" db="EMBL/GenBank/DDBJ databases">
        <title>Complete genome sequence of Chryseobacterium sp strain PS-8.</title>
        <authorList>
            <person name="Das S.K."/>
        </authorList>
    </citation>
    <scope>NUCLEOTIDE SEQUENCE</scope>
    <source>
        <strain evidence="2">PS-8</strain>
    </source>
</reference>
<dbReference type="RefSeq" id="WP_235130718.1">
    <property type="nucleotide sequence ID" value="NZ_JACSGT010000001.1"/>
</dbReference>
<name>A0ABS9C5M1_9FLAO</name>
<dbReference type="EMBL" id="JACSGT010000001">
    <property type="protein sequence ID" value="MCF2218997.1"/>
    <property type="molecule type" value="Genomic_DNA"/>
</dbReference>
<feature type="transmembrane region" description="Helical" evidence="1">
    <location>
        <begin position="12"/>
        <end position="33"/>
    </location>
</feature>
<evidence type="ECO:0000256" key="1">
    <source>
        <dbReference type="SAM" id="Phobius"/>
    </source>
</evidence>
<evidence type="ECO:0000313" key="2">
    <source>
        <dbReference type="EMBL" id="MCF2218997.1"/>
    </source>
</evidence>
<accession>A0ABS9C5M1</accession>
<keyword evidence="1" id="KW-0472">Membrane</keyword>
<gene>
    <name evidence="2" type="ORF">H9Q08_06750</name>
</gene>
<protein>
    <recommendedName>
        <fullName evidence="4">G-protein coupled receptors family 3 profile domain-containing protein</fullName>
    </recommendedName>
</protein>
<organism evidence="2 3">
    <name type="scientific">Chryseobacterium indicum</name>
    <dbReference type="NCBI Taxonomy" id="2766954"/>
    <lineage>
        <taxon>Bacteria</taxon>
        <taxon>Pseudomonadati</taxon>
        <taxon>Bacteroidota</taxon>
        <taxon>Flavobacteriia</taxon>
        <taxon>Flavobacteriales</taxon>
        <taxon>Weeksellaceae</taxon>
        <taxon>Chryseobacterium group</taxon>
        <taxon>Chryseobacterium</taxon>
    </lineage>
</organism>
<proteinExistence type="predicted"/>